<evidence type="ECO:0000313" key="2">
    <source>
        <dbReference type="Proteomes" id="UP000663853"/>
    </source>
</evidence>
<protein>
    <submittedName>
        <fullName evidence="1">Uncharacterized protein</fullName>
    </submittedName>
</protein>
<organism evidence="1 2">
    <name type="scientific">Rhizoctonia solani</name>
    <dbReference type="NCBI Taxonomy" id="456999"/>
    <lineage>
        <taxon>Eukaryota</taxon>
        <taxon>Fungi</taxon>
        <taxon>Dikarya</taxon>
        <taxon>Basidiomycota</taxon>
        <taxon>Agaricomycotina</taxon>
        <taxon>Agaricomycetes</taxon>
        <taxon>Cantharellales</taxon>
        <taxon>Ceratobasidiaceae</taxon>
        <taxon>Rhizoctonia</taxon>
    </lineage>
</organism>
<accession>A0A8H3HM82</accession>
<dbReference type="AlphaFoldDB" id="A0A8H3HM82"/>
<name>A0A8H3HM82_9AGAM</name>
<dbReference type="Proteomes" id="UP000663853">
    <property type="component" value="Unassembled WGS sequence"/>
</dbReference>
<proteinExistence type="predicted"/>
<comment type="caution">
    <text evidence="1">The sequence shown here is derived from an EMBL/GenBank/DDBJ whole genome shotgun (WGS) entry which is preliminary data.</text>
</comment>
<gene>
    <name evidence="1" type="ORF">RDB_LOCUS164328</name>
</gene>
<evidence type="ECO:0000313" key="1">
    <source>
        <dbReference type="EMBL" id="CAE6528790.1"/>
    </source>
</evidence>
<dbReference type="EMBL" id="CAJMXA010003956">
    <property type="protein sequence ID" value="CAE6528790.1"/>
    <property type="molecule type" value="Genomic_DNA"/>
</dbReference>
<reference evidence="1" key="1">
    <citation type="submission" date="2021-01" db="EMBL/GenBank/DDBJ databases">
        <authorList>
            <person name="Kaushik A."/>
        </authorList>
    </citation>
    <scope>NUCLEOTIDE SEQUENCE</scope>
    <source>
        <strain evidence="1">AG6-10EEA</strain>
    </source>
</reference>
<sequence>MRAYPEVLQRDLEGVKCCAKRYIYEQIWTASSLVLVRSLPFVLLHTYTQPVFNLHSFYPVLLAPNRRSRVTENASQFRSCKCPYNHKPHESPSELLPYASRCSFECTDSCLNNDASRSTTCASTQSRCDRRRNSRTVDSALYRRRNRPCQKHDEMSAYTRFLLLI</sequence>